<evidence type="ECO:0000256" key="1">
    <source>
        <dbReference type="SAM" id="MobiDB-lite"/>
    </source>
</evidence>
<feature type="region of interest" description="Disordered" evidence="1">
    <location>
        <begin position="62"/>
        <end position="147"/>
    </location>
</feature>
<evidence type="ECO:0000313" key="3">
    <source>
        <dbReference type="Proteomes" id="UP000324222"/>
    </source>
</evidence>
<proteinExistence type="predicted"/>
<evidence type="ECO:0000313" key="2">
    <source>
        <dbReference type="EMBL" id="MPC51339.1"/>
    </source>
</evidence>
<comment type="caution">
    <text evidence="2">The sequence shown here is derived from an EMBL/GenBank/DDBJ whole genome shotgun (WGS) entry which is preliminary data.</text>
</comment>
<organism evidence="2 3">
    <name type="scientific">Portunus trituberculatus</name>
    <name type="common">Swimming crab</name>
    <name type="synonym">Neptunus trituberculatus</name>
    <dbReference type="NCBI Taxonomy" id="210409"/>
    <lineage>
        <taxon>Eukaryota</taxon>
        <taxon>Metazoa</taxon>
        <taxon>Ecdysozoa</taxon>
        <taxon>Arthropoda</taxon>
        <taxon>Crustacea</taxon>
        <taxon>Multicrustacea</taxon>
        <taxon>Malacostraca</taxon>
        <taxon>Eumalacostraca</taxon>
        <taxon>Eucarida</taxon>
        <taxon>Decapoda</taxon>
        <taxon>Pleocyemata</taxon>
        <taxon>Brachyura</taxon>
        <taxon>Eubrachyura</taxon>
        <taxon>Portunoidea</taxon>
        <taxon>Portunidae</taxon>
        <taxon>Portuninae</taxon>
        <taxon>Portunus</taxon>
    </lineage>
</organism>
<feature type="compositionally biased region" description="Basic and acidic residues" evidence="1">
    <location>
        <begin position="11"/>
        <end position="21"/>
    </location>
</feature>
<feature type="region of interest" description="Disordered" evidence="1">
    <location>
        <begin position="1"/>
        <end position="34"/>
    </location>
</feature>
<sequence length="147" mass="15737">MAERKRGRGRALREEGSEAKGRGGGGGGGIGEEGGLRLKELAAADINRRTYGIVHTPMRPDKQWATLTRRTWPAPPAGPRRRAGSHITRDILQPLVTCGRDRRRATSGTLPAVRGQSAAPGDHSGHPAAPQDDSGADRRRGRDTEAH</sequence>
<feature type="compositionally biased region" description="Gly residues" evidence="1">
    <location>
        <begin position="22"/>
        <end position="33"/>
    </location>
</feature>
<protein>
    <submittedName>
        <fullName evidence="2">Uncharacterized protein</fullName>
    </submittedName>
</protein>
<dbReference type="AlphaFoldDB" id="A0A5B7G1D6"/>
<dbReference type="EMBL" id="VSRR010010109">
    <property type="protein sequence ID" value="MPC51339.1"/>
    <property type="molecule type" value="Genomic_DNA"/>
</dbReference>
<reference evidence="2 3" key="1">
    <citation type="submission" date="2019-05" db="EMBL/GenBank/DDBJ databases">
        <title>Another draft genome of Portunus trituberculatus and its Hox gene families provides insights of decapod evolution.</title>
        <authorList>
            <person name="Jeong J.-H."/>
            <person name="Song I."/>
            <person name="Kim S."/>
            <person name="Choi T."/>
            <person name="Kim D."/>
            <person name="Ryu S."/>
            <person name="Kim W."/>
        </authorList>
    </citation>
    <scope>NUCLEOTIDE SEQUENCE [LARGE SCALE GENOMIC DNA]</scope>
    <source>
        <tissue evidence="2">Muscle</tissue>
    </source>
</reference>
<gene>
    <name evidence="2" type="ORF">E2C01_045182</name>
</gene>
<accession>A0A5B7G1D6</accession>
<dbReference type="Proteomes" id="UP000324222">
    <property type="component" value="Unassembled WGS sequence"/>
</dbReference>
<feature type="compositionally biased region" description="Basic and acidic residues" evidence="1">
    <location>
        <begin position="135"/>
        <end position="147"/>
    </location>
</feature>
<feature type="compositionally biased region" description="Basic residues" evidence="1">
    <location>
        <begin position="1"/>
        <end position="10"/>
    </location>
</feature>
<keyword evidence="3" id="KW-1185">Reference proteome</keyword>
<name>A0A5B7G1D6_PORTR</name>